<name>A0AAV7URN2_PLEWA</name>
<comment type="caution">
    <text evidence="1">The sequence shown here is derived from an EMBL/GenBank/DDBJ whole genome shotgun (WGS) entry which is preliminary data.</text>
</comment>
<dbReference type="EMBL" id="JANPWB010000004">
    <property type="protein sequence ID" value="KAJ1191326.1"/>
    <property type="molecule type" value="Genomic_DNA"/>
</dbReference>
<organism evidence="1 2">
    <name type="scientific">Pleurodeles waltl</name>
    <name type="common">Iberian ribbed newt</name>
    <dbReference type="NCBI Taxonomy" id="8319"/>
    <lineage>
        <taxon>Eukaryota</taxon>
        <taxon>Metazoa</taxon>
        <taxon>Chordata</taxon>
        <taxon>Craniata</taxon>
        <taxon>Vertebrata</taxon>
        <taxon>Euteleostomi</taxon>
        <taxon>Amphibia</taxon>
        <taxon>Batrachia</taxon>
        <taxon>Caudata</taxon>
        <taxon>Salamandroidea</taxon>
        <taxon>Salamandridae</taxon>
        <taxon>Pleurodelinae</taxon>
        <taxon>Pleurodeles</taxon>
    </lineage>
</organism>
<evidence type="ECO:0000313" key="2">
    <source>
        <dbReference type="Proteomes" id="UP001066276"/>
    </source>
</evidence>
<dbReference type="AlphaFoldDB" id="A0AAV7URN2"/>
<reference evidence="1" key="1">
    <citation type="journal article" date="2022" name="bioRxiv">
        <title>Sequencing and chromosome-scale assembly of the giantPleurodeles waltlgenome.</title>
        <authorList>
            <person name="Brown T."/>
            <person name="Elewa A."/>
            <person name="Iarovenko S."/>
            <person name="Subramanian E."/>
            <person name="Araus A.J."/>
            <person name="Petzold A."/>
            <person name="Susuki M."/>
            <person name="Suzuki K.-i.T."/>
            <person name="Hayashi T."/>
            <person name="Toyoda A."/>
            <person name="Oliveira C."/>
            <person name="Osipova E."/>
            <person name="Leigh N.D."/>
            <person name="Simon A."/>
            <person name="Yun M.H."/>
        </authorList>
    </citation>
    <scope>NUCLEOTIDE SEQUENCE</scope>
    <source>
        <strain evidence="1">20211129_DDA</strain>
        <tissue evidence="1">Liver</tissue>
    </source>
</reference>
<protein>
    <submittedName>
        <fullName evidence="1">Uncharacterized protein</fullName>
    </submittedName>
</protein>
<dbReference type="Proteomes" id="UP001066276">
    <property type="component" value="Chromosome 2_2"/>
</dbReference>
<accession>A0AAV7URN2</accession>
<sequence>MPIYILVGIVFDRSYDPPQSAVAARREWHLRPTTPAAAALLTSLWFGAFVFWSLHGSVLGRGVSALGAAVRSCSLATVRQQHAQAEDGSPARPQFRVCLIPSSSPYVLGPLVV</sequence>
<gene>
    <name evidence="1" type="ORF">NDU88_000642</name>
</gene>
<keyword evidence="2" id="KW-1185">Reference proteome</keyword>
<evidence type="ECO:0000313" key="1">
    <source>
        <dbReference type="EMBL" id="KAJ1191326.1"/>
    </source>
</evidence>
<proteinExistence type="predicted"/>